<evidence type="ECO:0000313" key="3">
    <source>
        <dbReference type="Proteomes" id="UP000276133"/>
    </source>
</evidence>
<dbReference type="Proteomes" id="UP000276133">
    <property type="component" value="Unassembled WGS sequence"/>
</dbReference>
<comment type="caution">
    <text evidence="2">The sequence shown here is derived from an EMBL/GenBank/DDBJ whole genome shotgun (WGS) entry which is preliminary data.</text>
</comment>
<name>A0A3M7SYJ6_BRAPC</name>
<keyword evidence="3" id="KW-1185">Reference proteome</keyword>
<gene>
    <name evidence="2" type="ORF">BpHYR1_004856</name>
</gene>
<accession>A0A3M7SYJ6</accession>
<proteinExistence type="predicted"/>
<evidence type="ECO:0000313" key="2">
    <source>
        <dbReference type="EMBL" id="RNA40729.1"/>
    </source>
</evidence>
<keyword evidence="1" id="KW-0732">Signal</keyword>
<organism evidence="2 3">
    <name type="scientific">Brachionus plicatilis</name>
    <name type="common">Marine rotifer</name>
    <name type="synonym">Brachionus muelleri</name>
    <dbReference type="NCBI Taxonomy" id="10195"/>
    <lineage>
        <taxon>Eukaryota</taxon>
        <taxon>Metazoa</taxon>
        <taxon>Spiralia</taxon>
        <taxon>Gnathifera</taxon>
        <taxon>Rotifera</taxon>
        <taxon>Eurotatoria</taxon>
        <taxon>Monogononta</taxon>
        <taxon>Pseudotrocha</taxon>
        <taxon>Ploima</taxon>
        <taxon>Brachionidae</taxon>
        <taxon>Brachionus</taxon>
    </lineage>
</organism>
<protein>
    <recommendedName>
        <fullName evidence="4">Secreted protein</fullName>
    </recommendedName>
</protein>
<dbReference type="AlphaFoldDB" id="A0A3M7SYJ6"/>
<reference evidence="2 3" key="1">
    <citation type="journal article" date="2018" name="Sci. Rep.">
        <title>Genomic signatures of local adaptation to the degree of environmental predictability in rotifers.</title>
        <authorList>
            <person name="Franch-Gras L."/>
            <person name="Hahn C."/>
            <person name="Garcia-Roger E.M."/>
            <person name="Carmona M.J."/>
            <person name="Serra M."/>
            <person name="Gomez A."/>
        </authorList>
    </citation>
    <scope>NUCLEOTIDE SEQUENCE [LARGE SCALE GENOMIC DNA]</scope>
    <source>
        <strain evidence="2">HYR1</strain>
    </source>
</reference>
<feature type="chain" id="PRO_5018170331" description="Secreted protein" evidence="1">
    <location>
        <begin position="17"/>
        <end position="86"/>
    </location>
</feature>
<evidence type="ECO:0000256" key="1">
    <source>
        <dbReference type="SAM" id="SignalP"/>
    </source>
</evidence>
<evidence type="ECO:0008006" key="4">
    <source>
        <dbReference type="Google" id="ProtNLM"/>
    </source>
</evidence>
<feature type="signal peptide" evidence="1">
    <location>
        <begin position="1"/>
        <end position="16"/>
    </location>
</feature>
<dbReference type="EMBL" id="REGN01000600">
    <property type="protein sequence ID" value="RNA40729.1"/>
    <property type="molecule type" value="Genomic_DNA"/>
</dbReference>
<sequence length="86" mass="10265">MIFAFFCLCVLRKSFWLEDKQVGKLLLYIKHVQAEHIQTCHHLLDHLLLLIQSKFLKTKLETVVHGKFTLFYAKQELNKMYVNDTL</sequence>